<dbReference type="PROSITE" id="PS51762">
    <property type="entry name" value="GH16_2"/>
    <property type="match status" value="1"/>
</dbReference>
<reference evidence="10 11" key="1">
    <citation type="journal article" date="2016" name="Nat. Commun.">
        <title>Ectomycorrhizal ecology is imprinted in the genome of the dominant symbiotic fungus Cenococcum geophilum.</title>
        <authorList>
            <consortium name="DOE Joint Genome Institute"/>
            <person name="Peter M."/>
            <person name="Kohler A."/>
            <person name="Ohm R.A."/>
            <person name="Kuo A."/>
            <person name="Krutzmann J."/>
            <person name="Morin E."/>
            <person name="Arend M."/>
            <person name="Barry K.W."/>
            <person name="Binder M."/>
            <person name="Choi C."/>
            <person name="Clum A."/>
            <person name="Copeland A."/>
            <person name="Grisel N."/>
            <person name="Haridas S."/>
            <person name="Kipfer T."/>
            <person name="LaButti K."/>
            <person name="Lindquist E."/>
            <person name="Lipzen A."/>
            <person name="Maire R."/>
            <person name="Meier B."/>
            <person name="Mihaltcheva S."/>
            <person name="Molinier V."/>
            <person name="Murat C."/>
            <person name="Poggeler S."/>
            <person name="Quandt C.A."/>
            <person name="Sperisen C."/>
            <person name="Tritt A."/>
            <person name="Tisserant E."/>
            <person name="Crous P.W."/>
            <person name="Henrissat B."/>
            <person name="Nehls U."/>
            <person name="Egli S."/>
            <person name="Spatafora J.W."/>
            <person name="Grigoriev I.V."/>
            <person name="Martin F.M."/>
        </authorList>
    </citation>
    <scope>NUCLEOTIDE SEQUENCE [LARGE SCALE GENOMIC DNA]</scope>
    <source>
        <strain evidence="10 11">CBS 207.34</strain>
    </source>
</reference>
<dbReference type="OrthoDB" id="192832at2759"/>
<dbReference type="PANTHER" id="PTHR10963">
    <property type="entry name" value="GLYCOSYL HYDROLASE-RELATED"/>
    <property type="match status" value="1"/>
</dbReference>
<evidence type="ECO:0000256" key="4">
    <source>
        <dbReference type="ARBA" id="ARBA00022801"/>
    </source>
</evidence>
<keyword evidence="5" id="KW-0326">Glycosidase</keyword>
<dbReference type="PANTHER" id="PTHR10963:SF24">
    <property type="entry name" value="GLYCOSIDASE C21B10.07-RELATED"/>
    <property type="match status" value="1"/>
</dbReference>
<keyword evidence="4 10" id="KW-0378">Hydrolase</keyword>
<evidence type="ECO:0000256" key="6">
    <source>
        <dbReference type="SAM" id="MobiDB-lite"/>
    </source>
</evidence>
<dbReference type="FunFam" id="2.60.120.200:FF:000114">
    <property type="entry name" value="Probable endo-1,3(4)-beta-glucanase NFIA_089530"/>
    <property type="match status" value="1"/>
</dbReference>
<sequence>MPSSSLFLSVGSVFLSTLFARVSATAYILEDSYSGANFFDGFNFNSNADPTHGYVKYLDYSDAKSAGLISTTLTSAKMGVDHTNNYTSSDQGRPSVRIETKKSYTHGLFIADIQHMPGSICGMLGSWPAFWSLGSGVWPANGEIDIIEGVNMNTNDLMVLHTADNCSIAGSGQSGTLNSDVCDVSYSTSGCSVTPSGSATYGTAFNNANGGVYAVEWTSAAIKMWLFPRGSIPTSITLGLPDTSTFGTPQANFAGSCDIDSHFYNHTFIFDTTFCGDWAGNAYASSGCPMTTGMDGLASCVAYVGNNPSKFAESYWEINSFKVYRANSVVSSSSSKLSSRVPVASTSPLPLTTLSIANGRSSSGSVPATTTKSSSKSSSTFKAASTLKSSSTSATPTSYKASISSYGAPSSYMASSSVAIGSSAVSYAASSIASSPSAASYVAPASSAILGSSSSAIAYATTNGGYISPTPSISAKETITTVITTSYVDICPTGFTTSIITQTVTYCPGEQTSGAPAPGFTTKVTVCEHCAPYPTTVTLTVPTSAPAPYTTAAGYGSPAGAYSSVASAYSSVAPAYSSVVPVSSGVPYGAAPSPATTLLYSTKVLTMQVVPVPSSAYAAYSAASLPAVSVVPANTVSPYVAPSAPYVAPAASYVAPAASYVAPAASYVAPAASYIAPAASYVAPVASYVAPAASYVAPAASYVAPSASYVAPPAPYVAPSGGYEYPNTTVAAAGTTAPSASYTGPSTPLFTGAAARHGVGFGAVVSVGAILGLLLV</sequence>
<dbReference type="GO" id="GO:0052861">
    <property type="term" value="F:endo-1,3(4)-beta-glucanase activity"/>
    <property type="evidence" value="ECO:0007669"/>
    <property type="project" value="UniProtKB-EC"/>
</dbReference>
<dbReference type="EMBL" id="KV749493">
    <property type="protein sequence ID" value="OCL09182.1"/>
    <property type="molecule type" value="Genomic_DNA"/>
</dbReference>
<evidence type="ECO:0000256" key="5">
    <source>
        <dbReference type="ARBA" id="ARBA00023295"/>
    </source>
</evidence>
<keyword evidence="11" id="KW-1185">Reference proteome</keyword>
<feature type="signal peptide" evidence="8">
    <location>
        <begin position="1"/>
        <end position="24"/>
    </location>
</feature>
<organism evidence="10 11">
    <name type="scientific">Glonium stellatum</name>
    <dbReference type="NCBI Taxonomy" id="574774"/>
    <lineage>
        <taxon>Eukaryota</taxon>
        <taxon>Fungi</taxon>
        <taxon>Dikarya</taxon>
        <taxon>Ascomycota</taxon>
        <taxon>Pezizomycotina</taxon>
        <taxon>Dothideomycetes</taxon>
        <taxon>Pleosporomycetidae</taxon>
        <taxon>Gloniales</taxon>
        <taxon>Gloniaceae</taxon>
        <taxon>Glonium</taxon>
    </lineage>
</organism>
<name>A0A8E2JTX4_9PEZI</name>
<proteinExistence type="inferred from homology"/>
<evidence type="ECO:0000256" key="7">
    <source>
        <dbReference type="SAM" id="Phobius"/>
    </source>
</evidence>
<dbReference type="Gene3D" id="2.60.120.200">
    <property type="match status" value="1"/>
</dbReference>
<dbReference type="GO" id="GO:0009251">
    <property type="term" value="P:glucan catabolic process"/>
    <property type="evidence" value="ECO:0007669"/>
    <property type="project" value="TreeGrafter"/>
</dbReference>
<feature type="domain" description="GH16" evidence="9">
    <location>
        <begin position="31"/>
        <end position="287"/>
    </location>
</feature>
<feature type="transmembrane region" description="Helical" evidence="7">
    <location>
        <begin position="754"/>
        <end position="775"/>
    </location>
</feature>
<dbReference type="Proteomes" id="UP000250140">
    <property type="component" value="Unassembled WGS sequence"/>
</dbReference>
<evidence type="ECO:0000256" key="3">
    <source>
        <dbReference type="ARBA" id="ARBA00012599"/>
    </source>
</evidence>
<feature type="region of interest" description="Disordered" evidence="6">
    <location>
        <begin position="355"/>
        <end position="376"/>
    </location>
</feature>
<evidence type="ECO:0000313" key="10">
    <source>
        <dbReference type="EMBL" id="OCL09182.1"/>
    </source>
</evidence>
<keyword evidence="7" id="KW-0812">Transmembrane</keyword>
<dbReference type="Pfam" id="PF26113">
    <property type="entry name" value="GH16_XgeA"/>
    <property type="match status" value="1"/>
</dbReference>
<keyword evidence="7" id="KW-0472">Membrane</keyword>
<evidence type="ECO:0000259" key="9">
    <source>
        <dbReference type="PROSITE" id="PS51762"/>
    </source>
</evidence>
<comment type="catalytic activity">
    <reaction evidence="1">
        <text>Endohydrolysis of (1-&gt;3)- or (1-&gt;4)-linkages in beta-D-glucans when the glucose residue whose reducing group is involved in the linkage to be hydrolyzed is itself substituted at C-3.</text>
        <dbReference type="EC" id="3.2.1.6"/>
    </reaction>
</comment>
<feature type="compositionally biased region" description="Polar residues" evidence="6">
    <location>
        <begin position="355"/>
        <end position="367"/>
    </location>
</feature>
<comment type="similarity">
    <text evidence="2">Belongs to the glycosyl hydrolase 16 family.</text>
</comment>
<dbReference type="CDD" id="cd02181">
    <property type="entry name" value="GH16_fungal_Lam16A_glucanase"/>
    <property type="match status" value="1"/>
</dbReference>
<dbReference type="InterPro" id="IPR000757">
    <property type="entry name" value="Beta-glucanase-like"/>
</dbReference>
<evidence type="ECO:0000256" key="2">
    <source>
        <dbReference type="ARBA" id="ARBA00006865"/>
    </source>
</evidence>
<dbReference type="EC" id="3.2.1.6" evidence="3"/>
<gene>
    <name evidence="10" type="ORF">AOQ84DRAFT_291769</name>
</gene>
<keyword evidence="7" id="KW-1133">Transmembrane helix</keyword>
<evidence type="ECO:0000313" key="11">
    <source>
        <dbReference type="Proteomes" id="UP000250140"/>
    </source>
</evidence>
<evidence type="ECO:0000256" key="8">
    <source>
        <dbReference type="SAM" id="SignalP"/>
    </source>
</evidence>
<evidence type="ECO:0000256" key="1">
    <source>
        <dbReference type="ARBA" id="ARBA00000124"/>
    </source>
</evidence>
<dbReference type="InterPro" id="IPR050546">
    <property type="entry name" value="Glycosyl_Hydrlase_16"/>
</dbReference>
<protein>
    <recommendedName>
        <fullName evidence="3">endo-1,3(4)-beta-glucanase</fullName>
        <ecNumber evidence="3">3.2.1.6</ecNumber>
    </recommendedName>
</protein>
<dbReference type="InterPro" id="IPR013320">
    <property type="entry name" value="ConA-like_dom_sf"/>
</dbReference>
<dbReference type="AlphaFoldDB" id="A0A8E2JTX4"/>
<accession>A0A8E2JTX4</accession>
<dbReference type="SUPFAM" id="SSF49899">
    <property type="entry name" value="Concanavalin A-like lectins/glucanases"/>
    <property type="match status" value="1"/>
</dbReference>
<keyword evidence="8" id="KW-0732">Signal</keyword>
<feature type="chain" id="PRO_5034499822" description="endo-1,3(4)-beta-glucanase" evidence="8">
    <location>
        <begin position="25"/>
        <end position="776"/>
    </location>
</feature>